<feature type="domain" description="O-methyltransferase dimerisation" evidence="5">
    <location>
        <begin position="86"/>
        <end position="157"/>
    </location>
</feature>
<dbReference type="Pfam" id="PF00891">
    <property type="entry name" value="Methyltransf_2"/>
    <property type="match status" value="1"/>
</dbReference>
<gene>
    <name evidence="6" type="ORF">BKA59DRAFT_516048</name>
</gene>
<dbReference type="InterPro" id="IPR012967">
    <property type="entry name" value="COMT_dimerisation"/>
</dbReference>
<protein>
    <submittedName>
        <fullName evidence="6">O-methyltransferase</fullName>
    </submittedName>
</protein>
<dbReference type="OrthoDB" id="1606438at2759"/>
<keyword evidence="1" id="KW-0489">Methyltransferase</keyword>
<dbReference type="AlphaFoldDB" id="A0A8K0RMS5"/>
<reference evidence="6" key="1">
    <citation type="journal article" date="2021" name="Nat. Commun.">
        <title>Genetic determinants of endophytism in the Arabidopsis root mycobiome.</title>
        <authorList>
            <person name="Mesny F."/>
            <person name="Miyauchi S."/>
            <person name="Thiergart T."/>
            <person name="Pickel B."/>
            <person name="Atanasova L."/>
            <person name="Karlsson M."/>
            <person name="Huettel B."/>
            <person name="Barry K.W."/>
            <person name="Haridas S."/>
            <person name="Chen C."/>
            <person name="Bauer D."/>
            <person name="Andreopoulos W."/>
            <person name="Pangilinan J."/>
            <person name="LaButti K."/>
            <person name="Riley R."/>
            <person name="Lipzen A."/>
            <person name="Clum A."/>
            <person name="Drula E."/>
            <person name="Henrissat B."/>
            <person name="Kohler A."/>
            <person name="Grigoriev I.V."/>
            <person name="Martin F.M."/>
            <person name="Hacquard S."/>
        </authorList>
    </citation>
    <scope>NUCLEOTIDE SEQUENCE</scope>
    <source>
        <strain evidence="6">MPI-SDFR-AT-0068</strain>
    </source>
</reference>
<accession>A0A8K0RMS5</accession>
<dbReference type="InterPro" id="IPR016461">
    <property type="entry name" value="COMT-like"/>
</dbReference>
<dbReference type="GO" id="GO:0032259">
    <property type="term" value="P:methylation"/>
    <property type="evidence" value="ECO:0007669"/>
    <property type="project" value="UniProtKB-KW"/>
</dbReference>
<proteinExistence type="predicted"/>
<organism evidence="6 7">
    <name type="scientific">Fusarium tricinctum</name>
    <dbReference type="NCBI Taxonomy" id="61284"/>
    <lineage>
        <taxon>Eukaryota</taxon>
        <taxon>Fungi</taxon>
        <taxon>Dikarya</taxon>
        <taxon>Ascomycota</taxon>
        <taxon>Pezizomycotina</taxon>
        <taxon>Sordariomycetes</taxon>
        <taxon>Hypocreomycetidae</taxon>
        <taxon>Hypocreales</taxon>
        <taxon>Nectriaceae</taxon>
        <taxon>Fusarium</taxon>
        <taxon>Fusarium tricinctum species complex</taxon>
    </lineage>
</organism>
<dbReference type="SUPFAM" id="SSF53335">
    <property type="entry name" value="S-adenosyl-L-methionine-dependent methyltransferases"/>
    <property type="match status" value="1"/>
</dbReference>
<dbReference type="InterPro" id="IPR036388">
    <property type="entry name" value="WH-like_DNA-bd_sf"/>
</dbReference>
<dbReference type="InterPro" id="IPR029063">
    <property type="entry name" value="SAM-dependent_MTases_sf"/>
</dbReference>
<dbReference type="Gene3D" id="1.10.10.10">
    <property type="entry name" value="Winged helix-like DNA-binding domain superfamily/Winged helix DNA-binding domain"/>
    <property type="match status" value="1"/>
</dbReference>
<sequence>MSSNRENNGANGINLAAEIDALTADLVSQSETFSEYLRAPASEKVPGDLPAEVQAAKEMLLENALQIFNLVSGPTEYIQNVLIGCHYMEILRWMSHFKIFELVPLDGRISYSELAAKAGVTEERLKSLARMAMTSSLFAEPEKGFMAHSATSAALVTNQGLASFRLWITAVTGPAASSMVTAHARWPDDTAPNRTAFSAAFDTDLGMYDYIATQPELYRMFDTAMQAVAKSPMSHLKHLVSGFDWGSLGKATVVDVGGNVGHSCVELAKSFHDLDFIVEDTPHIVEEGIKTVQANDPTLAERIKFREYDFFTKQPVQGAQVYLLRQILHNWNFDKAVEITKNTAASMGQDSHMLIMDMLLPEPGSVSSVNERVLRSRDVVMMQLFNSLERDLEGWQKILTAADPRLRINAVNKPEGSFLTVIDAVKV</sequence>
<evidence type="ECO:0000256" key="3">
    <source>
        <dbReference type="ARBA" id="ARBA00022691"/>
    </source>
</evidence>
<dbReference type="Gene3D" id="3.40.50.150">
    <property type="entry name" value="Vaccinia Virus protein VP39"/>
    <property type="match status" value="1"/>
</dbReference>
<dbReference type="SUPFAM" id="SSF46785">
    <property type="entry name" value="Winged helix' DNA-binding domain"/>
    <property type="match status" value="1"/>
</dbReference>
<dbReference type="PANTHER" id="PTHR43712:SF19">
    <property type="entry name" value="DUAL O-METHYLTRANSFERASE_FAD-DEPENDENT MONOOXYGENASE ELCB"/>
    <property type="match status" value="1"/>
</dbReference>
<evidence type="ECO:0000256" key="1">
    <source>
        <dbReference type="ARBA" id="ARBA00022603"/>
    </source>
</evidence>
<keyword evidence="7" id="KW-1185">Reference proteome</keyword>
<dbReference type="InterPro" id="IPR036390">
    <property type="entry name" value="WH_DNA-bd_sf"/>
</dbReference>
<evidence type="ECO:0000259" key="5">
    <source>
        <dbReference type="Pfam" id="PF08100"/>
    </source>
</evidence>
<dbReference type="Proteomes" id="UP000813427">
    <property type="component" value="Unassembled WGS sequence"/>
</dbReference>
<dbReference type="GO" id="GO:0008171">
    <property type="term" value="F:O-methyltransferase activity"/>
    <property type="evidence" value="ECO:0007669"/>
    <property type="project" value="InterPro"/>
</dbReference>
<dbReference type="PROSITE" id="PS51683">
    <property type="entry name" value="SAM_OMT_II"/>
    <property type="match status" value="1"/>
</dbReference>
<dbReference type="EMBL" id="JAGPXF010000007">
    <property type="protein sequence ID" value="KAH7235532.1"/>
    <property type="molecule type" value="Genomic_DNA"/>
</dbReference>
<feature type="domain" description="O-methyltransferase C-terminal" evidence="4">
    <location>
        <begin position="195"/>
        <end position="402"/>
    </location>
</feature>
<dbReference type="PANTHER" id="PTHR43712">
    <property type="entry name" value="PUTATIVE (AFU_ORTHOLOGUE AFUA_4G14580)-RELATED"/>
    <property type="match status" value="1"/>
</dbReference>
<evidence type="ECO:0000256" key="2">
    <source>
        <dbReference type="ARBA" id="ARBA00022679"/>
    </source>
</evidence>
<evidence type="ECO:0000313" key="7">
    <source>
        <dbReference type="Proteomes" id="UP000813427"/>
    </source>
</evidence>
<dbReference type="InterPro" id="IPR001077">
    <property type="entry name" value="COMT_C"/>
</dbReference>
<evidence type="ECO:0000259" key="4">
    <source>
        <dbReference type="Pfam" id="PF00891"/>
    </source>
</evidence>
<keyword evidence="3" id="KW-0949">S-adenosyl-L-methionine</keyword>
<keyword evidence="2" id="KW-0808">Transferase</keyword>
<evidence type="ECO:0000313" key="6">
    <source>
        <dbReference type="EMBL" id="KAH7235532.1"/>
    </source>
</evidence>
<comment type="caution">
    <text evidence="6">The sequence shown here is derived from an EMBL/GenBank/DDBJ whole genome shotgun (WGS) entry which is preliminary data.</text>
</comment>
<name>A0A8K0RMS5_9HYPO</name>
<dbReference type="Pfam" id="PF08100">
    <property type="entry name" value="Dimerisation"/>
    <property type="match status" value="1"/>
</dbReference>